<dbReference type="GO" id="GO:0009253">
    <property type="term" value="P:peptidoglycan catabolic process"/>
    <property type="evidence" value="ECO:0007669"/>
    <property type="project" value="InterPro"/>
</dbReference>
<evidence type="ECO:0000256" key="2">
    <source>
        <dbReference type="SAM" id="MobiDB-lite"/>
    </source>
</evidence>
<evidence type="ECO:0000256" key="3">
    <source>
        <dbReference type="SAM" id="SignalP"/>
    </source>
</evidence>
<dbReference type="SMART" id="SM00701">
    <property type="entry name" value="PGRP"/>
    <property type="match status" value="1"/>
</dbReference>
<feature type="signal peptide" evidence="3">
    <location>
        <begin position="1"/>
        <end position="30"/>
    </location>
</feature>
<feature type="region of interest" description="Disordered" evidence="2">
    <location>
        <begin position="107"/>
        <end position="128"/>
    </location>
</feature>
<dbReference type="InterPro" id="IPR015510">
    <property type="entry name" value="PGRP"/>
</dbReference>
<dbReference type="PANTHER" id="PTHR11022">
    <property type="entry name" value="PEPTIDOGLYCAN RECOGNITION PROTEIN"/>
    <property type="match status" value="1"/>
</dbReference>
<feature type="region of interest" description="Disordered" evidence="2">
    <location>
        <begin position="269"/>
        <end position="344"/>
    </location>
</feature>
<dbReference type="InterPro" id="IPR002502">
    <property type="entry name" value="Amidase_domain"/>
</dbReference>
<protein>
    <submittedName>
        <fullName evidence="6">Peptidoglycan recognition protein</fullName>
    </submittedName>
</protein>
<reference evidence="6" key="1">
    <citation type="submission" date="2022-06" db="EMBL/GenBank/DDBJ databases">
        <title>WGS of actinobacteria.</title>
        <authorList>
            <person name="Thawai C."/>
        </authorList>
    </citation>
    <scope>NUCLEOTIDE SEQUENCE</scope>
    <source>
        <strain evidence="6">DSM 42010</strain>
    </source>
</reference>
<dbReference type="RefSeq" id="WP_257633612.1">
    <property type="nucleotide sequence ID" value="NZ_JANIIC010000038.1"/>
</dbReference>
<dbReference type="AlphaFoldDB" id="A0A9X2M032"/>
<feature type="domain" description="Peptidoglycan recognition protein family" evidence="5">
    <location>
        <begin position="359"/>
        <end position="507"/>
    </location>
</feature>
<feature type="region of interest" description="Disordered" evidence="2">
    <location>
        <begin position="61"/>
        <end position="90"/>
    </location>
</feature>
<dbReference type="Proteomes" id="UP001142400">
    <property type="component" value="Unassembled WGS sequence"/>
</dbReference>
<feature type="compositionally biased region" description="Pro residues" evidence="2">
    <location>
        <begin position="322"/>
        <end position="337"/>
    </location>
</feature>
<keyword evidence="3" id="KW-0732">Signal</keyword>
<evidence type="ECO:0000259" key="4">
    <source>
        <dbReference type="SMART" id="SM00644"/>
    </source>
</evidence>
<feature type="compositionally biased region" description="Basic and acidic residues" evidence="2">
    <location>
        <begin position="65"/>
        <end position="90"/>
    </location>
</feature>
<feature type="compositionally biased region" description="Basic and acidic residues" evidence="2">
    <location>
        <begin position="107"/>
        <end position="118"/>
    </location>
</feature>
<comment type="caution">
    <text evidence="6">The sequence shown here is derived from an EMBL/GenBank/DDBJ whole genome shotgun (WGS) entry which is preliminary data.</text>
</comment>
<dbReference type="SUPFAM" id="SSF55846">
    <property type="entry name" value="N-acetylmuramoyl-L-alanine amidase-like"/>
    <property type="match status" value="1"/>
</dbReference>
<dbReference type="EMBL" id="JANIIC010000038">
    <property type="protein sequence ID" value="MCQ8832937.1"/>
    <property type="molecule type" value="Genomic_DNA"/>
</dbReference>
<organism evidence="6 7">
    <name type="scientific">Streptomyces malaysiensis subsp. samsunensis</name>
    <dbReference type="NCBI Taxonomy" id="459658"/>
    <lineage>
        <taxon>Bacteria</taxon>
        <taxon>Bacillati</taxon>
        <taxon>Actinomycetota</taxon>
        <taxon>Actinomycetes</taxon>
        <taxon>Kitasatosporales</taxon>
        <taxon>Streptomycetaceae</taxon>
        <taxon>Streptomyces</taxon>
        <taxon>Streptomyces violaceusniger group</taxon>
    </lineage>
</organism>
<keyword evidence="7" id="KW-1185">Reference proteome</keyword>
<dbReference type="SMART" id="SM00644">
    <property type="entry name" value="Ami_2"/>
    <property type="match status" value="1"/>
</dbReference>
<feature type="domain" description="N-acetylmuramoyl-L-alanine amidase" evidence="4">
    <location>
        <begin position="372"/>
        <end position="534"/>
    </location>
</feature>
<evidence type="ECO:0000259" key="5">
    <source>
        <dbReference type="SMART" id="SM00701"/>
    </source>
</evidence>
<dbReference type="Gene3D" id="3.40.80.10">
    <property type="entry name" value="Peptidoglycan recognition protein-like"/>
    <property type="match status" value="1"/>
</dbReference>
<dbReference type="InterPro" id="IPR006619">
    <property type="entry name" value="PGRP_domain_met/bac"/>
</dbReference>
<dbReference type="InterPro" id="IPR036505">
    <property type="entry name" value="Amidase/PGRP_sf"/>
</dbReference>
<dbReference type="GO" id="GO:0008270">
    <property type="term" value="F:zinc ion binding"/>
    <property type="evidence" value="ECO:0007669"/>
    <property type="project" value="InterPro"/>
</dbReference>
<evidence type="ECO:0000256" key="1">
    <source>
        <dbReference type="ARBA" id="ARBA00007553"/>
    </source>
</evidence>
<feature type="compositionally biased region" description="Low complexity" evidence="2">
    <location>
        <begin position="269"/>
        <end position="298"/>
    </location>
</feature>
<dbReference type="GO" id="GO:0008745">
    <property type="term" value="F:N-acetylmuramoyl-L-alanine amidase activity"/>
    <property type="evidence" value="ECO:0007669"/>
    <property type="project" value="InterPro"/>
</dbReference>
<sequence length="554" mass="57266">MRAYLASSIGVACTAALALPLALHPDPAHARAERTVAAGSTQSLPLRPLVGGGLDGGVGRGVDGGVDRDVARDVDGGADRDVGREADEDVGREVDQGMGREVDEGARRGVDRGADPSVDRGVAVPGADAPAADRGVIASGVRPFSLVGVVWDRPAAELRGRAQVRTRAVGGEWTPWRELLPYGDEAPDPDSPERLAARAHGGTAPLWVGASDGVQARVRPEPASAADARAAAALPSGLRLELIDPGEAPAPPPPDRAALRALPARPVPTARGVARTGGASAGAAPTAPGARPSAGASRKPPSGSSGTSAKPRPYPATRQPSPATPPSIQPSAPPSAPPSSALPAEVTKANAARYGAPRPRIVTRAGWGADEKIRETGHVYSKTVKVAFIHHTVTGNKYSCSEAPSLLRSIYRYHVKSLGWRDYGYNFTIDKCGNIYEGRSGGVAKAVRGAHTLGFNTDSMGVAVLGTFSTQKPPAKAVTAIAKLTAWKLGLFKRNPRGTAHLVSGGGNKYKRGASVKLDVIAGHRDGFATECPGERLHEKLGSVRKTAARLQGR</sequence>
<dbReference type="Pfam" id="PF01510">
    <property type="entry name" value="Amidase_2"/>
    <property type="match status" value="1"/>
</dbReference>
<accession>A0A9X2M032</accession>
<evidence type="ECO:0000313" key="6">
    <source>
        <dbReference type="EMBL" id="MCQ8832937.1"/>
    </source>
</evidence>
<comment type="similarity">
    <text evidence="1">Belongs to the N-acetylmuramoyl-L-alanine amidase 2 family.</text>
</comment>
<name>A0A9X2M032_STRMQ</name>
<dbReference type="PANTHER" id="PTHR11022:SF41">
    <property type="entry name" value="PEPTIDOGLYCAN-RECOGNITION PROTEIN LC-RELATED"/>
    <property type="match status" value="1"/>
</dbReference>
<feature type="chain" id="PRO_5040940082" evidence="3">
    <location>
        <begin position="31"/>
        <end position="554"/>
    </location>
</feature>
<evidence type="ECO:0000313" key="7">
    <source>
        <dbReference type="Proteomes" id="UP001142400"/>
    </source>
</evidence>
<proteinExistence type="inferred from homology"/>
<gene>
    <name evidence="6" type="ORF">NQU54_28735</name>
</gene>
<dbReference type="CDD" id="cd06583">
    <property type="entry name" value="PGRP"/>
    <property type="match status" value="1"/>
</dbReference>